<dbReference type="Proteomes" id="UP001314205">
    <property type="component" value="Unassembled WGS sequence"/>
</dbReference>
<feature type="domain" description="C2H2-type" evidence="2">
    <location>
        <begin position="554"/>
        <end position="576"/>
    </location>
</feature>
<dbReference type="SUPFAM" id="SSF57667">
    <property type="entry name" value="beta-beta-alpha zinc fingers"/>
    <property type="match status" value="1"/>
</dbReference>
<name>A0AAV1KMX2_9NEOP</name>
<evidence type="ECO:0000313" key="4">
    <source>
        <dbReference type="Proteomes" id="UP001314205"/>
    </source>
</evidence>
<feature type="domain" description="C2H2-type" evidence="2">
    <location>
        <begin position="602"/>
        <end position="629"/>
    </location>
</feature>
<evidence type="ECO:0000313" key="3">
    <source>
        <dbReference type="EMBL" id="CAK1584130.1"/>
    </source>
</evidence>
<organism evidence="3 4">
    <name type="scientific">Parnassius mnemosyne</name>
    <name type="common">clouded apollo</name>
    <dbReference type="NCBI Taxonomy" id="213953"/>
    <lineage>
        <taxon>Eukaryota</taxon>
        <taxon>Metazoa</taxon>
        <taxon>Ecdysozoa</taxon>
        <taxon>Arthropoda</taxon>
        <taxon>Hexapoda</taxon>
        <taxon>Insecta</taxon>
        <taxon>Pterygota</taxon>
        <taxon>Neoptera</taxon>
        <taxon>Endopterygota</taxon>
        <taxon>Lepidoptera</taxon>
        <taxon>Glossata</taxon>
        <taxon>Ditrysia</taxon>
        <taxon>Papilionoidea</taxon>
        <taxon>Papilionidae</taxon>
        <taxon>Parnassiinae</taxon>
        <taxon>Parnassini</taxon>
        <taxon>Parnassius</taxon>
        <taxon>Driopa</taxon>
    </lineage>
</organism>
<dbReference type="Gene3D" id="3.30.160.60">
    <property type="entry name" value="Classic Zinc Finger"/>
    <property type="match status" value="1"/>
</dbReference>
<dbReference type="AlphaFoldDB" id="A0AAV1KMX2"/>
<dbReference type="PROSITE" id="PS50157">
    <property type="entry name" value="ZINC_FINGER_C2H2_2"/>
    <property type="match status" value="2"/>
</dbReference>
<keyword evidence="1" id="KW-0479">Metal-binding</keyword>
<accession>A0AAV1KMX2</accession>
<reference evidence="3 4" key="1">
    <citation type="submission" date="2023-11" db="EMBL/GenBank/DDBJ databases">
        <authorList>
            <person name="Hedman E."/>
            <person name="Englund M."/>
            <person name="Stromberg M."/>
            <person name="Nyberg Akerstrom W."/>
            <person name="Nylinder S."/>
            <person name="Jareborg N."/>
            <person name="Kallberg Y."/>
            <person name="Kronander E."/>
        </authorList>
    </citation>
    <scope>NUCLEOTIDE SEQUENCE [LARGE SCALE GENOMIC DNA]</scope>
</reference>
<keyword evidence="1" id="KW-0862">Zinc</keyword>
<sequence length="642" mass="73728">MFHVPVAFGSTRSSERGCSMSTLRGLRRNIVILGLIMNNCMETEDLTKLYYNEFRKKLGATDSQLYSMIETNVLDLSQIKSIIADKFENKGRYVDNPKIYLGSDQLPPGKESIDFTDMEKRSDKSTYCRPIVSFNNESFVSQSLKNNANLYQDLCKLVQEIQKEKQKRDWKRFITLLRKKHGCCNVFDNENHINIPMSVYKVSCEKNHERKKKLLQKRNFYESNFMCYPTSSLGRLTMRERENANAKKVFKPMNLVTKINKIQNNVAKCQPINGPSKRNIFYNIRNTLASQTENNLLQQESNKDGIRTQETTTQKSINELEIDKPNNLANIENKIDNLIKSINLFIGEIKTRNISKRDDYIPLPNKFTQVSVHKIKSDTCDLLKKCNVDIYTDNSITTVWPRPIPYHSVTTYTHSNSEIIKLNKTLTNITINHVSDKEINVRNKKIISRNNSLGTGIQIPRQEKSTEMTASFVNTGVKPSEVVIREENSSSLGSQKVGKRSKAANTEPLGVLALLRVSTETIRQLLSYMPAIDYFSYLPLLQLPHSNEKVEPQYVCKICGAAFDRASQLNDHIKGHQLSVTRDCRVCRHVLESQSHRHPNLFKCQYCGQRFTRAYCCELHQQSCAKHLGLCHDVPSSLMLLR</sequence>
<keyword evidence="4" id="KW-1185">Reference proteome</keyword>
<keyword evidence="1" id="KW-0863">Zinc-finger</keyword>
<dbReference type="PROSITE" id="PS00028">
    <property type="entry name" value="ZINC_FINGER_C2H2_1"/>
    <property type="match status" value="1"/>
</dbReference>
<dbReference type="EMBL" id="CAVLGL010000068">
    <property type="protein sequence ID" value="CAK1584130.1"/>
    <property type="molecule type" value="Genomic_DNA"/>
</dbReference>
<comment type="caution">
    <text evidence="3">The sequence shown here is derived from an EMBL/GenBank/DDBJ whole genome shotgun (WGS) entry which is preliminary data.</text>
</comment>
<gene>
    <name evidence="3" type="ORF">PARMNEM_LOCUS5441</name>
</gene>
<protein>
    <recommendedName>
        <fullName evidence="2">C2H2-type domain-containing protein</fullName>
    </recommendedName>
</protein>
<proteinExistence type="predicted"/>
<dbReference type="GO" id="GO:0008270">
    <property type="term" value="F:zinc ion binding"/>
    <property type="evidence" value="ECO:0007669"/>
    <property type="project" value="UniProtKB-KW"/>
</dbReference>
<dbReference type="InterPro" id="IPR013087">
    <property type="entry name" value="Znf_C2H2_type"/>
</dbReference>
<dbReference type="SMART" id="SM00355">
    <property type="entry name" value="ZnF_C2H2"/>
    <property type="match status" value="2"/>
</dbReference>
<evidence type="ECO:0000256" key="1">
    <source>
        <dbReference type="PROSITE-ProRule" id="PRU00042"/>
    </source>
</evidence>
<evidence type="ECO:0000259" key="2">
    <source>
        <dbReference type="PROSITE" id="PS50157"/>
    </source>
</evidence>
<dbReference type="InterPro" id="IPR036236">
    <property type="entry name" value="Znf_C2H2_sf"/>
</dbReference>